<comment type="caution">
    <text evidence="1">The sequence shown here is derived from an EMBL/GenBank/DDBJ whole genome shotgun (WGS) entry which is preliminary data.</text>
</comment>
<gene>
    <name evidence="1" type="ORF">CEXT_54681</name>
</gene>
<protein>
    <submittedName>
        <fullName evidence="1">Uncharacterized protein</fullName>
    </submittedName>
</protein>
<dbReference type="Proteomes" id="UP001054945">
    <property type="component" value="Unassembled WGS sequence"/>
</dbReference>
<accession>A0AAV4NGE5</accession>
<name>A0AAV4NGE5_CAEEX</name>
<organism evidence="1 2">
    <name type="scientific">Caerostris extrusa</name>
    <name type="common">Bark spider</name>
    <name type="synonym">Caerostris bankana</name>
    <dbReference type="NCBI Taxonomy" id="172846"/>
    <lineage>
        <taxon>Eukaryota</taxon>
        <taxon>Metazoa</taxon>
        <taxon>Ecdysozoa</taxon>
        <taxon>Arthropoda</taxon>
        <taxon>Chelicerata</taxon>
        <taxon>Arachnida</taxon>
        <taxon>Araneae</taxon>
        <taxon>Araneomorphae</taxon>
        <taxon>Entelegynae</taxon>
        <taxon>Araneoidea</taxon>
        <taxon>Araneidae</taxon>
        <taxon>Caerostris</taxon>
    </lineage>
</organism>
<evidence type="ECO:0000313" key="2">
    <source>
        <dbReference type="Proteomes" id="UP001054945"/>
    </source>
</evidence>
<evidence type="ECO:0000313" key="1">
    <source>
        <dbReference type="EMBL" id="GIX82923.1"/>
    </source>
</evidence>
<reference evidence="1 2" key="1">
    <citation type="submission" date="2021-06" db="EMBL/GenBank/DDBJ databases">
        <title>Caerostris extrusa draft genome.</title>
        <authorList>
            <person name="Kono N."/>
            <person name="Arakawa K."/>
        </authorList>
    </citation>
    <scope>NUCLEOTIDE SEQUENCE [LARGE SCALE GENOMIC DNA]</scope>
</reference>
<proteinExistence type="predicted"/>
<keyword evidence="2" id="KW-1185">Reference proteome</keyword>
<sequence length="328" mass="38170">MVITTNNRFFRRQTFLPGYQSAENVFISKSISISDPSAHPFIHSSLSHLADRERNLGFRFHSNRMPRLVCVKNHSRGVRPSDCRGQGIGSPRPIIQEILSFQKMIFNEVGTFLECSFSFVLEKAKISVQPTRGQTFLPDCQIAENVFISKSISISIRVLIPHQHSSSSLAPNPFEDNQYLLPRHFSLPRNSHMAREQIRRRVKVERERGKERQRTRNLRFRFYSNKMRAKISVQPTRGQTFLPGCRIAENVFISKSISIFECSSFHQFLLSHLILLKTIRSAPWTLFLKFPYGTRANSREGEDKARDREREIWNFDFIRIKCQDSCVC</sequence>
<dbReference type="EMBL" id="BPLR01003272">
    <property type="protein sequence ID" value="GIX82923.1"/>
    <property type="molecule type" value="Genomic_DNA"/>
</dbReference>
<dbReference type="AlphaFoldDB" id="A0AAV4NGE5"/>